<feature type="transmembrane region" description="Helical" evidence="2">
    <location>
        <begin position="32"/>
        <end position="53"/>
    </location>
</feature>
<keyword evidence="2" id="KW-1133">Transmembrane helix</keyword>
<dbReference type="InterPro" id="IPR058625">
    <property type="entry name" value="MdtA-like_BSH"/>
</dbReference>
<feature type="domain" description="p-hydroxybenzoic acid efflux pump subunit AaeA-like beta-barrel" evidence="5">
    <location>
        <begin position="271"/>
        <end position="363"/>
    </location>
</feature>
<dbReference type="Proteomes" id="UP001597295">
    <property type="component" value="Unassembled WGS sequence"/>
</dbReference>
<dbReference type="Gene3D" id="2.40.50.100">
    <property type="match status" value="1"/>
</dbReference>
<evidence type="ECO:0000259" key="3">
    <source>
        <dbReference type="Pfam" id="PF25876"/>
    </source>
</evidence>
<evidence type="ECO:0000313" key="6">
    <source>
        <dbReference type="EMBL" id="MFD2261412.1"/>
    </source>
</evidence>
<dbReference type="PANTHER" id="PTHR30386">
    <property type="entry name" value="MEMBRANE FUSION SUBUNIT OF EMRAB-TOLC MULTIDRUG EFFLUX PUMP"/>
    <property type="match status" value="1"/>
</dbReference>
<keyword evidence="2" id="KW-0812">Transmembrane</keyword>
<evidence type="ECO:0000256" key="2">
    <source>
        <dbReference type="SAM" id="Phobius"/>
    </source>
</evidence>
<dbReference type="Gene3D" id="1.10.287.470">
    <property type="entry name" value="Helix hairpin bin"/>
    <property type="match status" value="1"/>
</dbReference>
<feature type="domain" description="Multidrug resistance protein MdtA-like alpha-helical hairpin" evidence="3">
    <location>
        <begin position="139"/>
        <end position="202"/>
    </location>
</feature>
<proteinExistence type="predicted"/>
<dbReference type="RefSeq" id="WP_379874134.1">
    <property type="nucleotide sequence ID" value="NZ_JBHUIP010000001.1"/>
</dbReference>
<dbReference type="PANTHER" id="PTHR30386:SF24">
    <property type="entry name" value="MULTIDRUG RESISTANCE EFFLUX PUMP"/>
    <property type="match status" value="1"/>
</dbReference>
<dbReference type="Pfam" id="PF25917">
    <property type="entry name" value="BSH_RND"/>
    <property type="match status" value="1"/>
</dbReference>
<accession>A0ABW5DJX3</accession>
<dbReference type="InterPro" id="IPR050739">
    <property type="entry name" value="MFP"/>
</dbReference>
<dbReference type="SUPFAM" id="SSF111369">
    <property type="entry name" value="HlyD-like secretion proteins"/>
    <property type="match status" value="2"/>
</dbReference>
<dbReference type="Pfam" id="PF25876">
    <property type="entry name" value="HH_MFP_RND"/>
    <property type="match status" value="1"/>
</dbReference>
<evidence type="ECO:0000313" key="7">
    <source>
        <dbReference type="Proteomes" id="UP001597295"/>
    </source>
</evidence>
<evidence type="ECO:0000256" key="1">
    <source>
        <dbReference type="SAM" id="MobiDB-lite"/>
    </source>
</evidence>
<reference evidence="7" key="1">
    <citation type="journal article" date="2019" name="Int. J. Syst. Evol. Microbiol.">
        <title>The Global Catalogue of Microorganisms (GCM) 10K type strain sequencing project: providing services to taxonomists for standard genome sequencing and annotation.</title>
        <authorList>
            <consortium name="The Broad Institute Genomics Platform"/>
            <consortium name="The Broad Institute Genome Sequencing Center for Infectious Disease"/>
            <person name="Wu L."/>
            <person name="Ma J."/>
        </authorList>
    </citation>
    <scope>NUCLEOTIDE SEQUENCE [LARGE SCALE GENOMIC DNA]</scope>
    <source>
        <strain evidence="7">CGMCC 1.19062</strain>
    </source>
</reference>
<gene>
    <name evidence="6" type="ORF">ACFSM5_00835</name>
</gene>
<dbReference type="EMBL" id="JBHUIP010000001">
    <property type="protein sequence ID" value="MFD2261412.1"/>
    <property type="molecule type" value="Genomic_DNA"/>
</dbReference>
<organism evidence="6 7">
    <name type="scientific">Lacibacterium aquatile</name>
    <dbReference type="NCBI Taxonomy" id="1168082"/>
    <lineage>
        <taxon>Bacteria</taxon>
        <taxon>Pseudomonadati</taxon>
        <taxon>Pseudomonadota</taxon>
        <taxon>Alphaproteobacteria</taxon>
        <taxon>Rhodospirillales</taxon>
        <taxon>Rhodospirillaceae</taxon>
    </lineage>
</organism>
<dbReference type="InterPro" id="IPR058634">
    <property type="entry name" value="AaeA-lik-b-barrel"/>
</dbReference>
<sequence length="381" mass="40608">MSETQTLRQPVTGEPKPQSPAATSAPPKKRKIVLPILLLAGLGVGGTLGWNWWSHGRFMLSTDDAYVRADITQIAAKVSGYVTELPVGENAFVKAGTLLARIDNGDYKLAREAVLGKIATQQATVDRLESQKAVQQATIAQAQAQISSAMAETRRTSADYQRYFQLAKQGTISQQRADTALSDRDRATATLRSAQAALVSAEAAIGVLDAQKLEAIRQLEQMSTDVAKADRDIGFTEIRAPVDGIVGNRGVELGGFVNAGGRIAALVATQSLHVEANLKETQVRDVRVGQEVRVHVDALPDHDIIGRVESVAPASGATFSLLPPENATGNFTKIVQRVPVRIALPHDAETLASLRAGLSVVIEIDKRDAGNPAALAQLAQH</sequence>
<dbReference type="InterPro" id="IPR058624">
    <property type="entry name" value="MdtA-like_HH"/>
</dbReference>
<keyword evidence="2" id="KW-0472">Membrane</keyword>
<dbReference type="Gene3D" id="2.40.30.170">
    <property type="match status" value="1"/>
</dbReference>
<dbReference type="Pfam" id="PF25963">
    <property type="entry name" value="Beta-barrel_AAEA"/>
    <property type="match status" value="1"/>
</dbReference>
<feature type="domain" description="Multidrug resistance protein MdtA-like barrel-sandwich hybrid" evidence="4">
    <location>
        <begin position="72"/>
        <end position="267"/>
    </location>
</feature>
<name>A0ABW5DJX3_9PROT</name>
<protein>
    <submittedName>
        <fullName evidence="6">HlyD family secretion protein</fullName>
    </submittedName>
</protein>
<keyword evidence="7" id="KW-1185">Reference proteome</keyword>
<evidence type="ECO:0000259" key="4">
    <source>
        <dbReference type="Pfam" id="PF25917"/>
    </source>
</evidence>
<evidence type="ECO:0000259" key="5">
    <source>
        <dbReference type="Pfam" id="PF25963"/>
    </source>
</evidence>
<feature type="region of interest" description="Disordered" evidence="1">
    <location>
        <begin position="1"/>
        <end position="27"/>
    </location>
</feature>
<comment type="caution">
    <text evidence="6">The sequence shown here is derived from an EMBL/GenBank/DDBJ whole genome shotgun (WGS) entry which is preliminary data.</text>
</comment>